<dbReference type="InterPro" id="IPR001381">
    <property type="entry name" value="DHquinase_I"/>
</dbReference>
<evidence type="ECO:0000313" key="7">
    <source>
        <dbReference type="Proteomes" id="UP000830326"/>
    </source>
</evidence>
<dbReference type="GO" id="GO:0003855">
    <property type="term" value="F:3-dehydroquinate dehydratase activity"/>
    <property type="evidence" value="ECO:0007669"/>
    <property type="project" value="UniProtKB-EC"/>
</dbReference>
<dbReference type="Gene3D" id="3.20.20.70">
    <property type="entry name" value="Aldolase class I"/>
    <property type="match status" value="1"/>
</dbReference>
<dbReference type="PANTHER" id="PTHR43699:SF1">
    <property type="entry name" value="3-DEHYDROQUINATE DEHYDRATASE"/>
    <property type="match status" value="1"/>
</dbReference>
<comment type="catalytic activity">
    <reaction evidence="1 5">
        <text>3-dehydroquinate = 3-dehydroshikimate + H2O</text>
        <dbReference type="Rhea" id="RHEA:21096"/>
        <dbReference type="ChEBI" id="CHEBI:15377"/>
        <dbReference type="ChEBI" id="CHEBI:16630"/>
        <dbReference type="ChEBI" id="CHEBI:32364"/>
        <dbReference type="EC" id="4.2.1.10"/>
    </reaction>
</comment>
<name>A0ABY4HA01_9BACI</name>
<gene>
    <name evidence="5 6" type="primary">aroD</name>
    <name evidence="6" type="ORF">MUO15_10850</name>
</gene>
<dbReference type="NCBIfam" id="TIGR01093">
    <property type="entry name" value="aroD"/>
    <property type="match status" value="1"/>
</dbReference>
<evidence type="ECO:0000256" key="5">
    <source>
        <dbReference type="HAMAP-Rule" id="MF_00214"/>
    </source>
</evidence>
<organism evidence="6 7">
    <name type="scientific">Halobacillus amylolyticus</name>
    <dbReference type="NCBI Taxonomy" id="2932259"/>
    <lineage>
        <taxon>Bacteria</taxon>
        <taxon>Bacillati</taxon>
        <taxon>Bacillota</taxon>
        <taxon>Bacilli</taxon>
        <taxon>Bacillales</taxon>
        <taxon>Bacillaceae</taxon>
        <taxon>Halobacillus</taxon>
    </lineage>
</organism>
<feature type="binding site" evidence="5">
    <location>
        <position position="236"/>
    </location>
    <ligand>
        <name>3-dehydroquinate</name>
        <dbReference type="ChEBI" id="CHEBI:32364"/>
    </ligand>
</feature>
<dbReference type="Pfam" id="PF01487">
    <property type="entry name" value="DHquinase_I"/>
    <property type="match status" value="1"/>
</dbReference>
<dbReference type="PANTHER" id="PTHR43699">
    <property type="entry name" value="3-DEHYDROQUINATE DEHYDRATASE"/>
    <property type="match status" value="1"/>
</dbReference>
<evidence type="ECO:0000256" key="2">
    <source>
        <dbReference type="ARBA" id="ARBA00023141"/>
    </source>
</evidence>
<dbReference type="InterPro" id="IPR050146">
    <property type="entry name" value="Type-I_3-dehydroquinase"/>
</dbReference>
<comment type="similarity">
    <text evidence="5">Belongs to the type-I 3-dehydroquinase family.</text>
</comment>
<reference evidence="6" key="1">
    <citation type="submission" date="2022-04" db="EMBL/GenBank/DDBJ databases">
        <title>Halobacillus sp. isolated from saltern.</title>
        <authorList>
            <person name="Won M."/>
            <person name="Lee C.-M."/>
            <person name="Woen H.-Y."/>
            <person name="Kwon S.-W."/>
        </authorList>
    </citation>
    <scope>NUCLEOTIDE SEQUENCE</scope>
    <source>
        <strain evidence="6">SSHM10-5</strain>
    </source>
</reference>
<comment type="subunit">
    <text evidence="5">Homodimer.</text>
</comment>
<dbReference type="Proteomes" id="UP000830326">
    <property type="component" value="Chromosome"/>
</dbReference>
<comment type="pathway">
    <text evidence="5">Metabolic intermediate biosynthesis; chorismate biosynthesis; chorismate from D-erythrose 4-phosphate and phosphoenolpyruvate: step 3/7.</text>
</comment>
<comment type="function">
    <text evidence="5">Involved in the third step of the chorismate pathway, which leads to the biosynthesis of aromatic amino acids. Catalyzes the cis-dehydration of 3-dehydroquinate (DHQ) and introduces the first double bond of the aromatic ring to yield 3-dehydroshikimate.</text>
</comment>
<comment type="caution">
    <text evidence="5">Lacks conserved residue(s) required for the propagation of feature annotation.</text>
</comment>
<keyword evidence="4 5" id="KW-0704">Schiff base</keyword>
<dbReference type="EMBL" id="CP095075">
    <property type="protein sequence ID" value="UOR10220.1"/>
    <property type="molecule type" value="Genomic_DNA"/>
</dbReference>
<dbReference type="RefSeq" id="WP_245029217.1">
    <property type="nucleotide sequence ID" value="NZ_CP095075.1"/>
</dbReference>
<keyword evidence="2 5" id="KW-0057">Aromatic amino acid biosynthesis</keyword>
<dbReference type="InterPro" id="IPR013785">
    <property type="entry name" value="Aldolase_TIM"/>
</dbReference>
<keyword evidence="7" id="KW-1185">Reference proteome</keyword>
<sequence>MERSKKTFKVKGKLIGGQRPMICIPLIGKNTQELIEELDVIKGKQPDIIEWRADYFENLDDESKVIDALNKISDIAGGVPLLFTIRSAAEGGQKIALNEKDKLNLLKLLVGTGSIDFVDYELDNNEDDIKYLRKITNNHDIKLIFSYHNFEQTPSVETIFEIGRQAENYQADMVKISVMPKNMDDVLVLLEATQAINKHIKIPVVSISMGEYGSISRMFGWKFGSAITFGIGEQSSAPGQIPVEDLRSVINIIEKST</sequence>
<dbReference type="EC" id="4.2.1.10" evidence="5"/>
<evidence type="ECO:0000256" key="3">
    <source>
        <dbReference type="ARBA" id="ARBA00023239"/>
    </source>
</evidence>
<evidence type="ECO:0000256" key="1">
    <source>
        <dbReference type="ARBA" id="ARBA00001864"/>
    </source>
</evidence>
<evidence type="ECO:0000256" key="4">
    <source>
        <dbReference type="ARBA" id="ARBA00023270"/>
    </source>
</evidence>
<keyword evidence="5" id="KW-0028">Amino-acid biosynthesis</keyword>
<feature type="active site" description="Proton donor/acceptor" evidence="5">
    <location>
        <position position="148"/>
    </location>
</feature>
<evidence type="ECO:0000313" key="6">
    <source>
        <dbReference type="EMBL" id="UOR10220.1"/>
    </source>
</evidence>
<feature type="binding site" evidence="5">
    <location>
        <position position="240"/>
    </location>
    <ligand>
        <name>3-dehydroquinate</name>
        <dbReference type="ChEBI" id="CHEBI:32364"/>
    </ligand>
</feature>
<proteinExistence type="inferred from homology"/>
<feature type="binding site" evidence="5">
    <location>
        <position position="86"/>
    </location>
    <ligand>
        <name>3-dehydroquinate</name>
        <dbReference type="ChEBI" id="CHEBI:32364"/>
    </ligand>
</feature>
<keyword evidence="3 5" id="KW-0456">Lyase</keyword>
<dbReference type="CDD" id="cd00502">
    <property type="entry name" value="DHQase_I"/>
    <property type="match status" value="1"/>
</dbReference>
<feature type="active site" description="Schiff-base intermediate with substrate" evidence="5">
    <location>
        <position position="175"/>
    </location>
</feature>
<accession>A0ABY4HA01</accession>
<feature type="binding site" evidence="5">
    <location>
        <begin position="50"/>
        <end position="52"/>
    </location>
    <ligand>
        <name>3-dehydroquinate</name>
        <dbReference type="ChEBI" id="CHEBI:32364"/>
    </ligand>
</feature>
<dbReference type="SUPFAM" id="SSF51569">
    <property type="entry name" value="Aldolase"/>
    <property type="match status" value="1"/>
</dbReference>
<dbReference type="HAMAP" id="MF_00214">
    <property type="entry name" value="AroD"/>
    <property type="match status" value="1"/>
</dbReference>
<protein>
    <recommendedName>
        <fullName evidence="5">3-dehydroquinate dehydratase</fullName>
        <shortName evidence="5">3-dehydroquinase</shortName>
        <ecNumber evidence="5">4.2.1.10</ecNumber>
    </recommendedName>
    <alternativeName>
        <fullName evidence="5">Type I DHQase</fullName>
    </alternativeName>
    <alternativeName>
        <fullName evidence="5">Type I dehydroquinase</fullName>
        <shortName evidence="5">DHQ1</shortName>
    </alternativeName>
</protein>
<feature type="binding site" evidence="5">
    <location>
        <position position="217"/>
    </location>
    <ligand>
        <name>3-dehydroquinate</name>
        <dbReference type="ChEBI" id="CHEBI:32364"/>
    </ligand>
</feature>